<comment type="caution">
    <text evidence="1">The sequence shown here is derived from an EMBL/GenBank/DDBJ whole genome shotgun (WGS) entry which is preliminary data.</text>
</comment>
<organism evidence="1 2">
    <name type="scientific">Chelydra serpentina</name>
    <name type="common">Snapping turtle</name>
    <name type="synonym">Testudo serpentina</name>
    <dbReference type="NCBI Taxonomy" id="8475"/>
    <lineage>
        <taxon>Eukaryota</taxon>
        <taxon>Metazoa</taxon>
        <taxon>Chordata</taxon>
        <taxon>Craniata</taxon>
        <taxon>Vertebrata</taxon>
        <taxon>Euteleostomi</taxon>
        <taxon>Archelosauria</taxon>
        <taxon>Testudinata</taxon>
        <taxon>Testudines</taxon>
        <taxon>Cryptodira</taxon>
        <taxon>Durocryptodira</taxon>
        <taxon>Americhelydia</taxon>
        <taxon>Chelydroidea</taxon>
        <taxon>Chelydridae</taxon>
        <taxon>Chelydra</taxon>
    </lineage>
</organism>
<keyword evidence="2" id="KW-1185">Reference proteome</keyword>
<gene>
    <name evidence="1" type="ORF">G0U57_021844</name>
</gene>
<dbReference type="AlphaFoldDB" id="A0A8T1TF23"/>
<protein>
    <submittedName>
        <fullName evidence="1">Uncharacterized protein</fullName>
    </submittedName>
</protein>
<feature type="non-terminal residue" evidence="1">
    <location>
        <position position="1"/>
    </location>
</feature>
<reference evidence="1 2" key="1">
    <citation type="journal article" date="2020" name="G3 (Bethesda)">
        <title>Draft Genome of the Common Snapping Turtle, Chelydra serpentina, a Model for Phenotypic Plasticity in Reptiles.</title>
        <authorList>
            <person name="Das D."/>
            <person name="Singh S.K."/>
            <person name="Bierstedt J."/>
            <person name="Erickson A."/>
            <person name="Galli G.L.J."/>
            <person name="Crossley D.A. 2nd"/>
            <person name="Rhen T."/>
        </authorList>
    </citation>
    <scope>NUCLEOTIDE SEQUENCE [LARGE SCALE GENOMIC DNA]</scope>
    <source>
        <strain evidence="1">KW</strain>
    </source>
</reference>
<name>A0A8T1TF23_CHESE</name>
<evidence type="ECO:0000313" key="2">
    <source>
        <dbReference type="Proteomes" id="UP000765507"/>
    </source>
</evidence>
<dbReference type="Proteomes" id="UP000765507">
    <property type="component" value="Unassembled WGS sequence"/>
</dbReference>
<dbReference type="EMBL" id="JAHGAV010000009">
    <property type="protein sequence ID" value="KAG6939861.1"/>
    <property type="molecule type" value="Genomic_DNA"/>
</dbReference>
<sequence length="97" mass="10411">MFLRAIHPACLAAQQRGQDTLEPHCCEAAVVERIVELIEELPDDSPPGAVLASSLIAVGNLSTMTPALEPELQTHLLRAALHAVFTLGTEKDTTQVQ</sequence>
<evidence type="ECO:0000313" key="1">
    <source>
        <dbReference type="EMBL" id="KAG6939861.1"/>
    </source>
</evidence>
<proteinExistence type="predicted"/>
<accession>A0A8T1TF23</accession>